<evidence type="ECO:0000256" key="3">
    <source>
        <dbReference type="ARBA" id="ARBA00022989"/>
    </source>
</evidence>
<evidence type="ECO:0000256" key="5">
    <source>
        <dbReference type="NCBIfam" id="TIGR02228"/>
    </source>
</evidence>
<dbReference type="NCBIfam" id="TIGR02228">
    <property type="entry name" value="sigpep_I_arch"/>
    <property type="match status" value="1"/>
</dbReference>
<keyword evidence="8" id="KW-1185">Reference proteome</keyword>
<feature type="transmembrane region" description="Helical" evidence="6">
    <location>
        <begin position="20"/>
        <end position="42"/>
    </location>
</feature>
<name>A0ABU4BFD7_9NOCA</name>
<reference evidence="7 8" key="1">
    <citation type="submission" date="2023-10" db="EMBL/GenBank/DDBJ databases">
        <title>Development of a sustainable strategy for remediation of hydrocarbon-contaminated territories based on the waste exchange concept.</title>
        <authorList>
            <person name="Krivoruchko A."/>
        </authorList>
    </citation>
    <scope>NUCLEOTIDE SEQUENCE [LARGE SCALE GENOMIC DNA]</scope>
    <source>
        <strain evidence="7 8">IEGM 1323</strain>
    </source>
</reference>
<protein>
    <recommendedName>
        <fullName evidence="5">Signal peptidase I</fullName>
        <ecNumber evidence="5">3.4.21.89</ecNumber>
    </recommendedName>
</protein>
<dbReference type="InterPro" id="IPR019533">
    <property type="entry name" value="Peptidase_S26"/>
</dbReference>
<keyword evidence="3 6" id="KW-1133">Transmembrane helix</keyword>
<evidence type="ECO:0000256" key="4">
    <source>
        <dbReference type="ARBA" id="ARBA00023136"/>
    </source>
</evidence>
<dbReference type="InterPro" id="IPR036286">
    <property type="entry name" value="LexA/Signal_pep-like_sf"/>
</dbReference>
<dbReference type="InterPro" id="IPR001733">
    <property type="entry name" value="Peptidase_S26B"/>
</dbReference>
<evidence type="ECO:0000256" key="6">
    <source>
        <dbReference type="SAM" id="Phobius"/>
    </source>
</evidence>
<keyword evidence="2 6" id="KW-0812">Transmembrane</keyword>
<organism evidence="7 8">
    <name type="scientific">Rhodococcoides yunnanense</name>
    <dbReference type="NCBI Taxonomy" id="278209"/>
    <lineage>
        <taxon>Bacteria</taxon>
        <taxon>Bacillati</taxon>
        <taxon>Actinomycetota</taxon>
        <taxon>Actinomycetes</taxon>
        <taxon>Mycobacteriales</taxon>
        <taxon>Nocardiaceae</taxon>
        <taxon>Rhodococcoides</taxon>
    </lineage>
</organism>
<evidence type="ECO:0000256" key="1">
    <source>
        <dbReference type="ARBA" id="ARBA00004370"/>
    </source>
</evidence>
<dbReference type="RefSeq" id="WP_317565092.1">
    <property type="nucleotide sequence ID" value="NZ_JAWLJX010000004.1"/>
</dbReference>
<dbReference type="EC" id="3.4.21.89" evidence="5"/>
<dbReference type="PRINTS" id="PR00728">
    <property type="entry name" value="SIGNALPTASE"/>
</dbReference>
<proteinExistence type="predicted"/>
<dbReference type="GO" id="GO:0009003">
    <property type="term" value="F:signal peptidase activity"/>
    <property type="evidence" value="ECO:0007669"/>
    <property type="project" value="UniProtKB-EC"/>
</dbReference>
<dbReference type="PANTHER" id="PTHR10806:SF6">
    <property type="entry name" value="SIGNAL PEPTIDASE COMPLEX CATALYTIC SUBUNIT SEC11"/>
    <property type="match status" value="1"/>
</dbReference>
<keyword evidence="4 6" id="KW-0472">Membrane</keyword>
<evidence type="ECO:0000313" key="8">
    <source>
        <dbReference type="Proteomes" id="UP001185755"/>
    </source>
</evidence>
<gene>
    <name evidence="7" type="ORF">R3P96_15760</name>
</gene>
<keyword evidence="7" id="KW-0378">Hydrolase</keyword>
<dbReference type="SUPFAM" id="SSF51306">
    <property type="entry name" value="LexA/Signal peptidase"/>
    <property type="match status" value="1"/>
</dbReference>
<dbReference type="EMBL" id="JAWLJX010000004">
    <property type="protein sequence ID" value="MDV6262794.1"/>
    <property type="molecule type" value="Genomic_DNA"/>
</dbReference>
<comment type="caution">
    <text evidence="7">The sequence shown here is derived from an EMBL/GenBank/DDBJ whole genome shotgun (WGS) entry which is preliminary data.</text>
</comment>
<feature type="transmembrane region" description="Helical" evidence="6">
    <location>
        <begin position="158"/>
        <end position="176"/>
    </location>
</feature>
<evidence type="ECO:0000256" key="2">
    <source>
        <dbReference type="ARBA" id="ARBA00022692"/>
    </source>
</evidence>
<evidence type="ECO:0000313" key="7">
    <source>
        <dbReference type="EMBL" id="MDV6262794.1"/>
    </source>
</evidence>
<dbReference type="PANTHER" id="PTHR10806">
    <property type="entry name" value="SIGNAL PEPTIDASE COMPLEX CATALYTIC SUBUNIT SEC11"/>
    <property type="match status" value="1"/>
</dbReference>
<dbReference type="CDD" id="cd06530">
    <property type="entry name" value="S26_SPase_I"/>
    <property type="match status" value="1"/>
</dbReference>
<comment type="subcellular location">
    <subcellularLocation>
        <location evidence="1">Membrane</location>
    </subcellularLocation>
</comment>
<accession>A0ABU4BFD7</accession>
<sequence>MTTTGEHRVDSTSTGVRWWIGHVLSWTALLFVVAVLLASIVVPKLGSAMPLTVLTSSMEPTYPPGTLIVVRQADVENLGVGEAITYQIKSGEPGVITHRIVGTTFDKDGKQLYITQGDNNSAPDQDPVKPVQVRGKVWYSIPYLGYVNNWITGERRSVFVGVVVAGLLGFALYQFVGAGLDRKRARKKTNL</sequence>
<dbReference type="Proteomes" id="UP001185755">
    <property type="component" value="Unassembled WGS sequence"/>
</dbReference>